<dbReference type="Proteomes" id="UP000485058">
    <property type="component" value="Unassembled WGS sequence"/>
</dbReference>
<accession>A0A699Z6P7</accession>
<organism evidence="3 4">
    <name type="scientific">Haematococcus lacustris</name>
    <name type="common">Green alga</name>
    <name type="synonym">Haematococcus pluvialis</name>
    <dbReference type="NCBI Taxonomy" id="44745"/>
    <lineage>
        <taxon>Eukaryota</taxon>
        <taxon>Viridiplantae</taxon>
        <taxon>Chlorophyta</taxon>
        <taxon>core chlorophytes</taxon>
        <taxon>Chlorophyceae</taxon>
        <taxon>CS clade</taxon>
        <taxon>Chlamydomonadales</taxon>
        <taxon>Haematococcaceae</taxon>
        <taxon>Haematococcus</taxon>
    </lineage>
</organism>
<name>A0A699Z6P7_HAELA</name>
<evidence type="ECO:0000313" key="4">
    <source>
        <dbReference type="Proteomes" id="UP000485058"/>
    </source>
</evidence>
<proteinExistence type="predicted"/>
<sequence length="81" mass="8806">LNAAAEEQVTRLQAQLKEEQGRRRQAERDFLELMTSIEEQGEGQPQGSSVDLTRPQVPGGAAKTASQRLTQLQVSAGMLGQ</sequence>
<gene>
    <name evidence="3" type="ORF">HaLaN_15072</name>
</gene>
<evidence type="ECO:0000256" key="2">
    <source>
        <dbReference type="SAM" id="MobiDB-lite"/>
    </source>
</evidence>
<feature type="non-terminal residue" evidence="3">
    <location>
        <position position="1"/>
    </location>
</feature>
<protein>
    <submittedName>
        <fullName evidence="3">Uncharacterized protein</fullName>
    </submittedName>
</protein>
<feature type="region of interest" description="Disordered" evidence="2">
    <location>
        <begin position="38"/>
        <end position="68"/>
    </location>
</feature>
<dbReference type="EMBL" id="BLLF01001279">
    <property type="protein sequence ID" value="GFH18297.1"/>
    <property type="molecule type" value="Genomic_DNA"/>
</dbReference>
<feature type="coiled-coil region" evidence="1">
    <location>
        <begin position="2"/>
        <end position="29"/>
    </location>
</feature>
<dbReference type="AlphaFoldDB" id="A0A699Z6P7"/>
<evidence type="ECO:0000256" key="1">
    <source>
        <dbReference type="SAM" id="Coils"/>
    </source>
</evidence>
<comment type="caution">
    <text evidence="3">The sequence shown here is derived from an EMBL/GenBank/DDBJ whole genome shotgun (WGS) entry which is preliminary data.</text>
</comment>
<keyword evidence="4" id="KW-1185">Reference proteome</keyword>
<reference evidence="3 4" key="1">
    <citation type="submission" date="2020-02" db="EMBL/GenBank/DDBJ databases">
        <title>Draft genome sequence of Haematococcus lacustris strain NIES-144.</title>
        <authorList>
            <person name="Morimoto D."/>
            <person name="Nakagawa S."/>
            <person name="Yoshida T."/>
            <person name="Sawayama S."/>
        </authorList>
    </citation>
    <scope>NUCLEOTIDE SEQUENCE [LARGE SCALE GENOMIC DNA]</scope>
    <source>
        <strain evidence="3 4">NIES-144</strain>
    </source>
</reference>
<keyword evidence="1" id="KW-0175">Coiled coil</keyword>
<evidence type="ECO:0000313" key="3">
    <source>
        <dbReference type="EMBL" id="GFH18297.1"/>
    </source>
</evidence>